<dbReference type="GO" id="GO:0016671">
    <property type="term" value="F:oxidoreductase activity, acting on a sulfur group of donors, disulfide as acceptor"/>
    <property type="evidence" value="ECO:0007669"/>
    <property type="project" value="InterPro"/>
</dbReference>
<proteinExistence type="inferred from homology"/>
<dbReference type="PANTHER" id="PTHR13234">
    <property type="entry name" value="GAMMA-INTERFERON INDUCIBLE LYSOSOMAL THIOL REDUCTASE GILT"/>
    <property type="match status" value="1"/>
</dbReference>
<organism evidence="7 8">
    <name type="scientific">Handroanthus impetiginosus</name>
    <dbReference type="NCBI Taxonomy" id="429701"/>
    <lineage>
        <taxon>Eukaryota</taxon>
        <taxon>Viridiplantae</taxon>
        <taxon>Streptophyta</taxon>
        <taxon>Embryophyta</taxon>
        <taxon>Tracheophyta</taxon>
        <taxon>Spermatophyta</taxon>
        <taxon>Magnoliopsida</taxon>
        <taxon>eudicotyledons</taxon>
        <taxon>Gunneridae</taxon>
        <taxon>Pentapetalae</taxon>
        <taxon>asterids</taxon>
        <taxon>lamiids</taxon>
        <taxon>Lamiales</taxon>
        <taxon>Bignoniaceae</taxon>
        <taxon>Crescentiina</taxon>
        <taxon>Tabebuia alliance</taxon>
        <taxon>Handroanthus</taxon>
    </lineage>
</organism>
<dbReference type="GO" id="GO:0005576">
    <property type="term" value="C:extracellular region"/>
    <property type="evidence" value="ECO:0007669"/>
    <property type="project" value="UniProtKB-SubCell"/>
</dbReference>
<feature type="transmembrane region" description="Helical" evidence="6">
    <location>
        <begin position="28"/>
        <end position="48"/>
    </location>
</feature>
<reference evidence="8" key="1">
    <citation type="journal article" date="2018" name="Gigascience">
        <title>Genome assembly of the Pink Ipe (Handroanthus impetiginosus, Bignoniaceae), a highly valued, ecologically keystone Neotropical timber forest tree.</title>
        <authorList>
            <person name="Silva-Junior O.B."/>
            <person name="Grattapaglia D."/>
            <person name="Novaes E."/>
            <person name="Collevatti R.G."/>
        </authorList>
    </citation>
    <scope>NUCLEOTIDE SEQUENCE [LARGE SCALE GENOMIC DNA]</scope>
    <source>
        <strain evidence="8">cv. UFG-1</strain>
    </source>
</reference>
<comment type="similarity">
    <text evidence="2">Belongs to the GILT family.</text>
</comment>
<comment type="subcellular location">
    <subcellularLocation>
        <location evidence="1">Secreted</location>
    </subcellularLocation>
</comment>
<evidence type="ECO:0000256" key="2">
    <source>
        <dbReference type="ARBA" id="ARBA00005679"/>
    </source>
</evidence>
<sequence>MDWLLIYNGEINLLRVIKKKRIKERGTLWTIPFVGPTGVGVVACRLVLCCHGTKGKHFYFIFIFVRTLLISYTQIAKQQTPFSFVSATAFSYPSMKVPLLFHLLFFTSLYSPVSCDNVSLGLYYESLCPYSARFIVDSLAKIFTNGLINVVDLNLVPWGNAKLYGNHTFKCQVMHIISLFH</sequence>
<keyword evidence="4" id="KW-0732">Signal</keyword>
<dbReference type="PANTHER" id="PTHR13234:SF8">
    <property type="entry name" value="GAMMA-INTERFERON-INDUCIBLE LYSOSOMAL THIOL REDUCTASE"/>
    <property type="match status" value="1"/>
</dbReference>
<keyword evidence="6" id="KW-0812">Transmembrane</keyword>
<dbReference type="Pfam" id="PF03227">
    <property type="entry name" value="GILT"/>
    <property type="match status" value="1"/>
</dbReference>
<evidence type="ECO:0000313" key="7">
    <source>
        <dbReference type="EMBL" id="PIN07665.1"/>
    </source>
</evidence>
<keyword evidence="5" id="KW-0325">Glycoprotein</keyword>
<dbReference type="AlphaFoldDB" id="A0A2G9GR17"/>
<evidence type="ECO:0000256" key="1">
    <source>
        <dbReference type="ARBA" id="ARBA00004613"/>
    </source>
</evidence>
<evidence type="ECO:0000256" key="3">
    <source>
        <dbReference type="ARBA" id="ARBA00022525"/>
    </source>
</evidence>
<name>A0A2G9GR17_9LAMI</name>
<dbReference type="InterPro" id="IPR004911">
    <property type="entry name" value="Interferon-induced_GILT"/>
</dbReference>
<protein>
    <submittedName>
        <fullName evidence="7">Uncharacterized protein</fullName>
    </submittedName>
</protein>
<keyword evidence="8" id="KW-1185">Reference proteome</keyword>
<evidence type="ECO:0000313" key="8">
    <source>
        <dbReference type="Proteomes" id="UP000231279"/>
    </source>
</evidence>
<keyword evidence="3" id="KW-0964">Secreted</keyword>
<dbReference type="Proteomes" id="UP000231279">
    <property type="component" value="Unassembled WGS sequence"/>
</dbReference>
<comment type="caution">
    <text evidence="7">The sequence shown here is derived from an EMBL/GenBank/DDBJ whole genome shotgun (WGS) entry which is preliminary data.</text>
</comment>
<accession>A0A2G9GR17</accession>
<dbReference type="OrthoDB" id="958254at2759"/>
<dbReference type="EMBL" id="NKXS01004037">
    <property type="protein sequence ID" value="PIN07665.1"/>
    <property type="molecule type" value="Genomic_DNA"/>
</dbReference>
<evidence type="ECO:0000256" key="5">
    <source>
        <dbReference type="ARBA" id="ARBA00023180"/>
    </source>
</evidence>
<evidence type="ECO:0000256" key="4">
    <source>
        <dbReference type="ARBA" id="ARBA00022729"/>
    </source>
</evidence>
<keyword evidence="6" id="KW-0472">Membrane</keyword>
<gene>
    <name evidence="7" type="ORF">CDL12_19776</name>
</gene>
<evidence type="ECO:0000256" key="6">
    <source>
        <dbReference type="SAM" id="Phobius"/>
    </source>
</evidence>
<keyword evidence="6" id="KW-1133">Transmembrane helix</keyword>
<feature type="transmembrane region" description="Helical" evidence="6">
    <location>
        <begin position="57"/>
        <end position="75"/>
    </location>
</feature>
<dbReference type="STRING" id="429701.A0A2G9GR17"/>